<gene>
    <name evidence="1" type="ORF">CEPIT_LOCUS13284</name>
</gene>
<comment type="caution">
    <text evidence="1">The sequence shown here is derived from an EMBL/GenBank/DDBJ whole genome shotgun (WGS) entry which is preliminary data.</text>
</comment>
<sequence length="108" mass="12007">MAATTNGMEANKKYGGDNELGLGWTWEDIFGPSRANTPAAMEGCELATGGGMQDHEDTWKELNTLRLPRKAMKGRRMGKLWRLSKEDEEENVIVVVPEVGMKFDSTDT</sequence>
<protein>
    <submittedName>
        <fullName evidence="1">Uncharacterized protein</fullName>
    </submittedName>
</protein>
<proteinExistence type="predicted"/>
<dbReference type="EMBL" id="CAMAPF010000084">
    <property type="protein sequence ID" value="CAH9095455.1"/>
    <property type="molecule type" value="Genomic_DNA"/>
</dbReference>
<organism evidence="1 2">
    <name type="scientific">Cuscuta epithymum</name>
    <dbReference type="NCBI Taxonomy" id="186058"/>
    <lineage>
        <taxon>Eukaryota</taxon>
        <taxon>Viridiplantae</taxon>
        <taxon>Streptophyta</taxon>
        <taxon>Embryophyta</taxon>
        <taxon>Tracheophyta</taxon>
        <taxon>Spermatophyta</taxon>
        <taxon>Magnoliopsida</taxon>
        <taxon>eudicotyledons</taxon>
        <taxon>Gunneridae</taxon>
        <taxon>Pentapetalae</taxon>
        <taxon>asterids</taxon>
        <taxon>lamiids</taxon>
        <taxon>Solanales</taxon>
        <taxon>Convolvulaceae</taxon>
        <taxon>Cuscuteae</taxon>
        <taxon>Cuscuta</taxon>
        <taxon>Cuscuta subgen. Cuscuta</taxon>
    </lineage>
</organism>
<keyword evidence="2" id="KW-1185">Reference proteome</keyword>
<evidence type="ECO:0000313" key="2">
    <source>
        <dbReference type="Proteomes" id="UP001152523"/>
    </source>
</evidence>
<evidence type="ECO:0000313" key="1">
    <source>
        <dbReference type="EMBL" id="CAH9095455.1"/>
    </source>
</evidence>
<reference evidence="1" key="1">
    <citation type="submission" date="2022-07" db="EMBL/GenBank/DDBJ databases">
        <authorList>
            <person name="Macas J."/>
            <person name="Novak P."/>
            <person name="Neumann P."/>
        </authorList>
    </citation>
    <scope>NUCLEOTIDE SEQUENCE</scope>
</reference>
<name>A0AAV0D9K6_9ASTE</name>
<dbReference type="Proteomes" id="UP001152523">
    <property type="component" value="Unassembled WGS sequence"/>
</dbReference>
<feature type="non-terminal residue" evidence="1">
    <location>
        <position position="108"/>
    </location>
</feature>
<dbReference type="AlphaFoldDB" id="A0AAV0D9K6"/>
<accession>A0AAV0D9K6</accession>